<gene>
    <name evidence="2" type="ORF">Ga0061067_103482</name>
</gene>
<feature type="domain" description="Calcineurin-like phosphoesterase" evidence="1">
    <location>
        <begin position="43"/>
        <end position="147"/>
    </location>
</feature>
<dbReference type="PANTHER" id="PTHR39323">
    <property type="entry name" value="BLR1149 PROTEIN"/>
    <property type="match status" value="1"/>
</dbReference>
<dbReference type="GO" id="GO:0016787">
    <property type="term" value="F:hydrolase activity"/>
    <property type="evidence" value="ECO:0007669"/>
    <property type="project" value="InterPro"/>
</dbReference>
<dbReference type="SUPFAM" id="SSF56300">
    <property type="entry name" value="Metallo-dependent phosphatases"/>
    <property type="match status" value="1"/>
</dbReference>
<dbReference type="Proteomes" id="UP000183900">
    <property type="component" value="Unassembled WGS sequence"/>
</dbReference>
<organism evidence="2 3">
    <name type="scientific">Pannonibacter indicus</name>
    <dbReference type="NCBI Taxonomy" id="466044"/>
    <lineage>
        <taxon>Bacteria</taxon>
        <taxon>Pseudomonadati</taxon>
        <taxon>Pseudomonadota</taxon>
        <taxon>Alphaproteobacteria</taxon>
        <taxon>Hyphomicrobiales</taxon>
        <taxon>Stappiaceae</taxon>
        <taxon>Pannonibacter</taxon>
    </lineage>
</organism>
<reference evidence="3" key="1">
    <citation type="submission" date="2015-08" db="EMBL/GenBank/DDBJ databases">
        <authorList>
            <person name="Varghese N."/>
        </authorList>
    </citation>
    <scope>NUCLEOTIDE SEQUENCE [LARGE SCALE GENOMIC DNA]</scope>
    <source>
        <strain evidence="3">DSM 23407</strain>
    </source>
</reference>
<dbReference type="PIRSF" id="PIRSF000887">
    <property type="entry name" value="Pesterase_MJ0037"/>
    <property type="match status" value="1"/>
</dbReference>
<name>A0A0K6HWE2_9HYPH</name>
<protein>
    <submittedName>
        <fullName evidence="2">Putative phosphoesterase</fullName>
    </submittedName>
</protein>
<sequence>MTALRQPGPMRRTTPVCHDIAVAGTQLGLHDSGVAWWAEEATLIVADLHLEKASSLARRGVLLPPYDTAATLERLALVIEAFDPSRIIALGDSFHDAEGSDRLPAPYRAFLATLQLNREWIWVTGNHDPVAPVRLCGECVDELTLGGLTFRHEPSEGNGAAKGEVCGHLHPAAKVRRYGRSIRRPCFATDGTRLVLPAFGALTGGLNVMDPAFAAVFPPRRFSAFLLGADRLYPFTAAKLIAD</sequence>
<evidence type="ECO:0000313" key="2">
    <source>
        <dbReference type="EMBL" id="CUA95205.1"/>
    </source>
</evidence>
<dbReference type="Gene3D" id="3.60.21.10">
    <property type="match status" value="1"/>
</dbReference>
<dbReference type="AlphaFoldDB" id="A0A0K6HWE2"/>
<dbReference type="InterPro" id="IPR004843">
    <property type="entry name" value="Calcineurin-like_PHP"/>
</dbReference>
<dbReference type="NCBIfam" id="TIGR04123">
    <property type="entry name" value="P_estr_lig_assc"/>
    <property type="match status" value="1"/>
</dbReference>
<proteinExistence type="predicted"/>
<dbReference type="RefSeq" id="WP_055455226.1">
    <property type="nucleotide sequence ID" value="NZ_CYHE01000003.1"/>
</dbReference>
<evidence type="ECO:0000313" key="3">
    <source>
        <dbReference type="Proteomes" id="UP000183900"/>
    </source>
</evidence>
<evidence type="ECO:0000259" key="1">
    <source>
        <dbReference type="Pfam" id="PF00149"/>
    </source>
</evidence>
<keyword evidence="3" id="KW-1185">Reference proteome</keyword>
<dbReference type="InterPro" id="IPR029052">
    <property type="entry name" value="Metallo-depent_PP-like"/>
</dbReference>
<dbReference type="InterPro" id="IPR024173">
    <property type="entry name" value="Pesterase_MJ0037-like"/>
</dbReference>
<accession>A0A0K6HWE2</accession>
<dbReference type="PANTHER" id="PTHR39323:SF1">
    <property type="entry name" value="BLR1149 PROTEIN"/>
    <property type="match status" value="1"/>
</dbReference>
<dbReference type="Pfam" id="PF00149">
    <property type="entry name" value="Metallophos"/>
    <property type="match status" value="1"/>
</dbReference>
<dbReference type="InterPro" id="IPR026336">
    <property type="entry name" value="PdeM-like"/>
</dbReference>
<dbReference type="EMBL" id="CYHE01000003">
    <property type="protein sequence ID" value="CUA95205.1"/>
    <property type="molecule type" value="Genomic_DNA"/>
</dbReference>